<dbReference type="AlphaFoldDB" id="A0A162C904"/>
<dbReference type="EMBL" id="LRGB01001348">
    <property type="protein sequence ID" value="KZS12952.1"/>
    <property type="molecule type" value="Genomic_DNA"/>
</dbReference>
<gene>
    <name evidence="1" type="ORF">APZ42_022221</name>
</gene>
<accession>A0A162C904</accession>
<organism evidence="1 2">
    <name type="scientific">Daphnia magna</name>
    <dbReference type="NCBI Taxonomy" id="35525"/>
    <lineage>
        <taxon>Eukaryota</taxon>
        <taxon>Metazoa</taxon>
        <taxon>Ecdysozoa</taxon>
        <taxon>Arthropoda</taxon>
        <taxon>Crustacea</taxon>
        <taxon>Branchiopoda</taxon>
        <taxon>Diplostraca</taxon>
        <taxon>Cladocera</taxon>
        <taxon>Anomopoda</taxon>
        <taxon>Daphniidae</taxon>
        <taxon>Daphnia</taxon>
    </lineage>
</organism>
<name>A0A162C904_9CRUS</name>
<proteinExistence type="predicted"/>
<keyword evidence="2" id="KW-1185">Reference proteome</keyword>
<dbReference type="Proteomes" id="UP000076858">
    <property type="component" value="Unassembled WGS sequence"/>
</dbReference>
<evidence type="ECO:0000313" key="2">
    <source>
        <dbReference type="Proteomes" id="UP000076858"/>
    </source>
</evidence>
<comment type="caution">
    <text evidence="1">The sequence shown here is derived from an EMBL/GenBank/DDBJ whole genome shotgun (WGS) entry which is preliminary data.</text>
</comment>
<sequence>MYIYTICRMVFTPIERRDQSWAAIDNYPNNELYTCTDAKNMSVVVPLKSGVITENLRQDPYDDKYSQHNKITWSLSPSVAGYMTPVIPSPWSYEQNLTIWFKVMKMDLDGAPADRVQLTKTPDILSGNCPKLLAAALST</sequence>
<protein>
    <submittedName>
        <fullName evidence="1">Uncharacterized protein</fullName>
    </submittedName>
</protein>
<evidence type="ECO:0000313" key="1">
    <source>
        <dbReference type="EMBL" id="KZS12952.1"/>
    </source>
</evidence>
<reference evidence="1 2" key="1">
    <citation type="submission" date="2016-03" db="EMBL/GenBank/DDBJ databases">
        <title>EvidentialGene: Evidence-directed Construction of Genes on Genomes.</title>
        <authorList>
            <person name="Gilbert D.G."/>
            <person name="Choi J.-H."/>
            <person name="Mockaitis K."/>
            <person name="Colbourne J."/>
            <person name="Pfrender M."/>
        </authorList>
    </citation>
    <scope>NUCLEOTIDE SEQUENCE [LARGE SCALE GENOMIC DNA]</scope>
    <source>
        <strain evidence="1 2">Xinb3</strain>
        <tissue evidence="1">Complete organism</tissue>
    </source>
</reference>